<protein>
    <submittedName>
        <fullName evidence="2">Uncharacterized protein</fullName>
    </submittedName>
</protein>
<reference evidence="2" key="1">
    <citation type="submission" date="2019-08" db="EMBL/GenBank/DDBJ databases">
        <authorList>
            <person name="Kucharzyk K."/>
            <person name="Murdoch R.W."/>
            <person name="Higgins S."/>
            <person name="Loffler F."/>
        </authorList>
    </citation>
    <scope>NUCLEOTIDE SEQUENCE</scope>
</reference>
<comment type="caution">
    <text evidence="2">The sequence shown here is derived from an EMBL/GenBank/DDBJ whole genome shotgun (WGS) entry which is preliminary data.</text>
</comment>
<name>A0A645FMD1_9ZZZZ</name>
<gene>
    <name evidence="2" type="ORF">SDC9_162909</name>
</gene>
<accession>A0A645FMD1</accession>
<feature type="compositionally biased region" description="Basic and acidic residues" evidence="1">
    <location>
        <begin position="161"/>
        <end position="170"/>
    </location>
</feature>
<evidence type="ECO:0000256" key="1">
    <source>
        <dbReference type="SAM" id="MobiDB-lite"/>
    </source>
</evidence>
<feature type="region of interest" description="Disordered" evidence="1">
    <location>
        <begin position="161"/>
        <end position="180"/>
    </location>
</feature>
<organism evidence="2">
    <name type="scientific">bioreactor metagenome</name>
    <dbReference type="NCBI Taxonomy" id="1076179"/>
    <lineage>
        <taxon>unclassified sequences</taxon>
        <taxon>metagenomes</taxon>
        <taxon>ecological metagenomes</taxon>
    </lineage>
</organism>
<evidence type="ECO:0000313" key="2">
    <source>
        <dbReference type="EMBL" id="MPN15575.1"/>
    </source>
</evidence>
<proteinExistence type="predicted"/>
<dbReference type="AlphaFoldDB" id="A0A645FMD1"/>
<sequence length="180" mass="19600">MGDENHRLAFFEFLELFFQPAHILGRPMPVAHFHEGAFVDANEPVACVIEHKPISRPDAREICRAGFRPLGVVVSRDDVIGDFELREDLVCQTELFHGAVFRDIAGDDHEIDPIKPVDIAHGCAEVIGCGGGADVGIGEPGKSEWGIGRAGCNGGKRAEQHKQACPEHRQGRAAQKANFV</sequence>
<dbReference type="EMBL" id="VSSQ01062392">
    <property type="protein sequence ID" value="MPN15575.1"/>
    <property type="molecule type" value="Genomic_DNA"/>
</dbReference>